<keyword evidence="5" id="KW-1185">Reference proteome</keyword>
<name>A0A432MJM0_9BACT</name>
<organism evidence="4 5">
    <name type="scientific">Tautonia sociabilis</name>
    <dbReference type="NCBI Taxonomy" id="2080755"/>
    <lineage>
        <taxon>Bacteria</taxon>
        <taxon>Pseudomonadati</taxon>
        <taxon>Planctomycetota</taxon>
        <taxon>Planctomycetia</taxon>
        <taxon>Isosphaerales</taxon>
        <taxon>Isosphaeraceae</taxon>
        <taxon>Tautonia</taxon>
    </lineage>
</organism>
<evidence type="ECO:0000256" key="2">
    <source>
        <dbReference type="SAM" id="Coils"/>
    </source>
</evidence>
<dbReference type="Pfam" id="PF05065">
    <property type="entry name" value="Phage_capsid"/>
    <property type="match status" value="1"/>
</dbReference>
<dbReference type="Proteomes" id="UP000280296">
    <property type="component" value="Unassembled WGS sequence"/>
</dbReference>
<evidence type="ECO:0000256" key="1">
    <source>
        <dbReference type="ARBA" id="ARBA00004328"/>
    </source>
</evidence>
<reference evidence="4 5" key="1">
    <citation type="submission" date="2018-12" db="EMBL/GenBank/DDBJ databases">
        <authorList>
            <person name="Toschakov S.V."/>
        </authorList>
    </citation>
    <scope>NUCLEOTIDE SEQUENCE [LARGE SCALE GENOMIC DNA]</scope>
    <source>
        <strain evidence="4 5">GM2012</strain>
    </source>
</reference>
<sequence length="421" mass="46175">MDDMNTLRHRLNGKMVELRQYRARLETREFTPQERAEVDRIKAEIEELKAKIVEVEGHLPPAMEEEMRQLELRPRKAPVFDDKYANRFGGEFSLFKAVRSLAEQGRLDDASEQVTRDLARRDGRQLRGPNSFLLPLQTRAVNRTNGAGMLTEQYEDILSYLRKSSVIGKLGVKIMPDIEGKLVLPKVTAGSSGQWVAEGDQVTGSNVTIGSVTLAPRALCASVTFSRQLLKQSSYDVEATLMDDLKAALAESLDAAVIAGSGSGEEPTGFLHDSSVAVVSKAGASIAYTDLLELERLVKESKAPGEMKYLTSPKGGKTLKMTPRLGTEVPSFVMEDGFVNGYEAVESNFVPTDISSGSSTNLTAIFFGDFADAGVVALWGSGAEVVVDPYTRASYNEIVLHAYLDCDFKVRRGSSLRKMVF</sequence>
<protein>
    <submittedName>
        <fullName evidence="4">Phage major capsid protein</fullName>
    </submittedName>
</protein>
<evidence type="ECO:0000313" key="5">
    <source>
        <dbReference type="Proteomes" id="UP000280296"/>
    </source>
</evidence>
<comment type="subcellular location">
    <subcellularLocation>
        <location evidence="1">Virion</location>
    </subcellularLocation>
</comment>
<accession>A0A432MJM0</accession>
<dbReference type="NCBIfam" id="TIGR01554">
    <property type="entry name" value="major_cap_HK97"/>
    <property type="match status" value="1"/>
</dbReference>
<evidence type="ECO:0000313" key="4">
    <source>
        <dbReference type="EMBL" id="RUL87603.1"/>
    </source>
</evidence>
<keyword evidence="2" id="KW-0175">Coiled coil</keyword>
<dbReference type="EMBL" id="RYZH01000019">
    <property type="protein sequence ID" value="RUL87603.1"/>
    <property type="molecule type" value="Genomic_DNA"/>
</dbReference>
<dbReference type="Gene3D" id="3.30.2400.10">
    <property type="entry name" value="Major capsid protein gp5"/>
    <property type="match status" value="1"/>
</dbReference>
<reference evidence="4 5" key="2">
    <citation type="submission" date="2019-01" db="EMBL/GenBank/DDBJ databases">
        <title>Tautonia sociabilis, a novel thermotolerant planctomycete of Isosphaeraceae family, isolated from a 4000 m deep subterranean habitat.</title>
        <authorList>
            <person name="Kovaleva O.L."/>
            <person name="Elcheninov A.G."/>
            <person name="Van Heerden E."/>
            <person name="Toshchakov S.V."/>
            <person name="Novikov A."/>
            <person name="Bonch-Osmolovskaya E.A."/>
            <person name="Kublanov I.V."/>
        </authorList>
    </citation>
    <scope>NUCLEOTIDE SEQUENCE [LARGE SCALE GENOMIC DNA]</scope>
    <source>
        <strain evidence="4 5">GM2012</strain>
    </source>
</reference>
<dbReference type="InterPro" id="IPR054612">
    <property type="entry name" value="Phage_capsid-like_C"/>
</dbReference>
<dbReference type="SUPFAM" id="SSF56563">
    <property type="entry name" value="Major capsid protein gp5"/>
    <property type="match status" value="1"/>
</dbReference>
<dbReference type="AlphaFoldDB" id="A0A432MJM0"/>
<dbReference type="InterPro" id="IPR024455">
    <property type="entry name" value="Phage_capsid"/>
</dbReference>
<feature type="coiled-coil region" evidence="2">
    <location>
        <begin position="31"/>
        <end position="58"/>
    </location>
</feature>
<feature type="domain" description="Phage capsid-like C-terminal" evidence="3">
    <location>
        <begin position="151"/>
        <end position="421"/>
    </location>
</feature>
<evidence type="ECO:0000259" key="3">
    <source>
        <dbReference type="Pfam" id="PF05065"/>
    </source>
</evidence>
<comment type="caution">
    <text evidence="4">The sequence shown here is derived from an EMBL/GenBank/DDBJ whole genome shotgun (WGS) entry which is preliminary data.</text>
</comment>
<proteinExistence type="predicted"/>
<gene>
    <name evidence="4" type="ORF">TsocGM_11375</name>
</gene>